<organism evidence="2">
    <name type="scientific">viral metagenome</name>
    <dbReference type="NCBI Taxonomy" id="1070528"/>
    <lineage>
        <taxon>unclassified sequences</taxon>
        <taxon>metagenomes</taxon>
        <taxon>organismal metagenomes</taxon>
    </lineage>
</organism>
<dbReference type="Gene3D" id="3.30.2010.10">
    <property type="entry name" value="Metalloproteases ('zincins'), catalytic domain"/>
    <property type="match status" value="1"/>
</dbReference>
<dbReference type="AlphaFoldDB" id="A0A6C0CUV6"/>
<reference evidence="2" key="1">
    <citation type="journal article" date="2020" name="Nature">
        <title>Giant virus diversity and host interactions through global metagenomics.</title>
        <authorList>
            <person name="Schulz F."/>
            <person name="Roux S."/>
            <person name="Paez-Espino D."/>
            <person name="Jungbluth S."/>
            <person name="Walsh D.A."/>
            <person name="Denef V.J."/>
            <person name="McMahon K.D."/>
            <person name="Konstantinidis K.T."/>
            <person name="Eloe-Fadrosh E.A."/>
            <person name="Kyrpides N.C."/>
            <person name="Woyke T."/>
        </authorList>
    </citation>
    <scope>NUCLEOTIDE SEQUENCE</scope>
    <source>
        <strain evidence="2">GVMAG-M-3300021964-36</strain>
    </source>
</reference>
<sequence>MIVLIIFYIQYQNVEVEYVVSSVDGKAYLVKNLPDKKDAANLLAKLNRTLQKLILKMKEKYPDSKDVERLESNFSPDSLSEGTESSNYTSYSVNKGEKIVFCLRSRDGEDKLVPLNVLKYVAIHELAHLMTKEIGHPPPFWENFKLLLQVAIDEGLYKHTNYTKKPVKYCGMTIKSSVI</sequence>
<protein>
    <recommendedName>
        <fullName evidence="1">WLM domain-containing protein</fullName>
    </recommendedName>
</protein>
<accession>A0A6C0CUV6</accession>
<dbReference type="EMBL" id="MN739485">
    <property type="protein sequence ID" value="QHT07710.1"/>
    <property type="molecule type" value="Genomic_DNA"/>
</dbReference>
<evidence type="ECO:0000259" key="1">
    <source>
        <dbReference type="Pfam" id="PF08325"/>
    </source>
</evidence>
<dbReference type="Pfam" id="PF08325">
    <property type="entry name" value="WLM"/>
    <property type="match status" value="1"/>
</dbReference>
<evidence type="ECO:0000313" key="2">
    <source>
        <dbReference type="EMBL" id="QHT07710.1"/>
    </source>
</evidence>
<proteinExistence type="predicted"/>
<dbReference type="InterPro" id="IPR013536">
    <property type="entry name" value="WLM_dom"/>
</dbReference>
<feature type="domain" description="WLM" evidence="1">
    <location>
        <begin position="30"/>
        <end position="147"/>
    </location>
</feature>
<name>A0A6C0CUV6_9ZZZZ</name>